<gene>
    <name evidence="1" type="ORF">SAMN05216463_10781</name>
</gene>
<dbReference type="Gene3D" id="2.180.10.10">
    <property type="entry name" value="RHS repeat-associated core"/>
    <property type="match status" value="1"/>
</dbReference>
<evidence type="ECO:0000313" key="1">
    <source>
        <dbReference type="EMBL" id="SHK61851.1"/>
    </source>
</evidence>
<name>A0A1M6TY68_XYLRU</name>
<reference evidence="1 2" key="1">
    <citation type="submission" date="2016-11" db="EMBL/GenBank/DDBJ databases">
        <authorList>
            <person name="Jaros S."/>
            <person name="Januszkiewicz K."/>
            <person name="Wedrychowicz H."/>
        </authorList>
    </citation>
    <scope>NUCLEOTIDE SEQUENCE [LARGE SCALE GENOMIC DNA]</scope>
    <source>
        <strain evidence="1 2">KHT3</strain>
    </source>
</reference>
<dbReference type="EMBL" id="FRBD01000007">
    <property type="protein sequence ID" value="SHK61851.1"/>
    <property type="molecule type" value="Genomic_DNA"/>
</dbReference>
<accession>A0A1M6TY68</accession>
<dbReference type="RefSeq" id="WP_073206932.1">
    <property type="nucleotide sequence ID" value="NZ_FRBD01000007.1"/>
</dbReference>
<evidence type="ECO:0000313" key="2">
    <source>
        <dbReference type="Proteomes" id="UP000184130"/>
    </source>
</evidence>
<proteinExistence type="predicted"/>
<dbReference type="OrthoDB" id="747473at2"/>
<organism evidence="1 2">
    <name type="scientific">Xylanibacter ruminicola</name>
    <name type="common">Prevotella ruminicola</name>
    <dbReference type="NCBI Taxonomy" id="839"/>
    <lineage>
        <taxon>Bacteria</taxon>
        <taxon>Pseudomonadati</taxon>
        <taxon>Bacteroidota</taxon>
        <taxon>Bacteroidia</taxon>
        <taxon>Bacteroidales</taxon>
        <taxon>Prevotellaceae</taxon>
        <taxon>Xylanibacter</taxon>
    </lineage>
</organism>
<protein>
    <submittedName>
        <fullName evidence="1">Uncharacterized protein</fullName>
    </submittedName>
</protein>
<dbReference type="Proteomes" id="UP000184130">
    <property type="component" value="Unassembled WGS sequence"/>
</dbReference>
<dbReference type="AlphaFoldDB" id="A0A1M6TY68"/>
<sequence>MIQNNLFRSFALLITAITLSSCSSSDDSIEERHNWRLVSIQYNASDYSYQDRFSYDNAGRVVKWDRYQDDKCYTNTYTYANDKITVDNGLYLYECTLSGGRIVRQERVNRMPEIIDYYYDNEGRMTGGSEDIKFEWNGENMTKVTWGAIFEYTYTTIPNSIPFITSHCDDILEWQGYFGKRTMYLPKKVSRITYFYPKDASVHDETNGSLECYQYDDYEYAIKDGIVTEVKRSTHTIRDYSGTTIPEEVYLCNWKLEYEEIK</sequence>